<accession>A0AAV7PGE1</accession>
<organism evidence="1 2">
    <name type="scientific">Pleurodeles waltl</name>
    <name type="common">Iberian ribbed newt</name>
    <dbReference type="NCBI Taxonomy" id="8319"/>
    <lineage>
        <taxon>Eukaryota</taxon>
        <taxon>Metazoa</taxon>
        <taxon>Chordata</taxon>
        <taxon>Craniata</taxon>
        <taxon>Vertebrata</taxon>
        <taxon>Euteleostomi</taxon>
        <taxon>Amphibia</taxon>
        <taxon>Batrachia</taxon>
        <taxon>Caudata</taxon>
        <taxon>Salamandroidea</taxon>
        <taxon>Salamandridae</taxon>
        <taxon>Pleurodelinae</taxon>
        <taxon>Pleurodeles</taxon>
    </lineage>
</organism>
<dbReference type="EMBL" id="JANPWB010000011">
    <property type="protein sequence ID" value="KAJ1126461.1"/>
    <property type="molecule type" value="Genomic_DNA"/>
</dbReference>
<keyword evidence="2" id="KW-1185">Reference proteome</keyword>
<comment type="caution">
    <text evidence="1">The sequence shown here is derived from an EMBL/GenBank/DDBJ whole genome shotgun (WGS) entry which is preliminary data.</text>
</comment>
<sequence>GITASHLYTAAAPGYHCFSPLHPCCIRASLLLTFTPLLHQGITASHLYTAAAPGYQCFSPLHPCCT</sequence>
<protein>
    <submittedName>
        <fullName evidence="1">Uncharacterized protein</fullName>
    </submittedName>
</protein>
<evidence type="ECO:0000313" key="2">
    <source>
        <dbReference type="Proteomes" id="UP001066276"/>
    </source>
</evidence>
<gene>
    <name evidence="1" type="ORF">NDU88_004868</name>
</gene>
<reference evidence="1" key="1">
    <citation type="journal article" date="2022" name="bioRxiv">
        <title>Sequencing and chromosome-scale assembly of the giantPleurodeles waltlgenome.</title>
        <authorList>
            <person name="Brown T."/>
            <person name="Elewa A."/>
            <person name="Iarovenko S."/>
            <person name="Subramanian E."/>
            <person name="Araus A.J."/>
            <person name="Petzold A."/>
            <person name="Susuki M."/>
            <person name="Suzuki K.-i.T."/>
            <person name="Hayashi T."/>
            <person name="Toyoda A."/>
            <person name="Oliveira C."/>
            <person name="Osipova E."/>
            <person name="Leigh N.D."/>
            <person name="Simon A."/>
            <person name="Yun M.H."/>
        </authorList>
    </citation>
    <scope>NUCLEOTIDE SEQUENCE</scope>
    <source>
        <strain evidence="1">20211129_DDA</strain>
        <tissue evidence="1">Liver</tissue>
    </source>
</reference>
<name>A0AAV7PGE1_PLEWA</name>
<dbReference type="Proteomes" id="UP001066276">
    <property type="component" value="Chromosome 7"/>
</dbReference>
<feature type="non-terminal residue" evidence="1">
    <location>
        <position position="1"/>
    </location>
</feature>
<evidence type="ECO:0000313" key="1">
    <source>
        <dbReference type="EMBL" id="KAJ1126461.1"/>
    </source>
</evidence>
<feature type="non-terminal residue" evidence="1">
    <location>
        <position position="66"/>
    </location>
</feature>
<proteinExistence type="predicted"/>
<dbReference type="AlphaFoldDB" id="A0AAV7PGE1"/>